<dbReference type="InterPro" id="IPR010982">
    <property type="entry name" value="Lambda_DNA-bd_dom_sf"/>
</dbReference>
<dbReference type="PANTHER" id="PTHR43133">
    <property type="entry name" value="RNA POLYMERASE ECF-TYPE SIGMA FACTO"/>
    <property type="match status" value="1"/>
</dbReference>
<keyword evidence="10" id="KW-1185">Reference proteome</keyword>
<dbReference type="SUPFAM" id="SSF88659">
    <property type="entry name" value="Sigma3 and sigma4 domains of RNA polymerase sigma factors"/>
    <property type="match status" value="1"/>
</dbReference>
<sequence length="519" mass="54309">MTHILRSATTSAPAAPTTPAAPLAPATSAAPGAPVAPTAPTAPAAPAAPTAGPPDPLPPPKERRRLREAKALSQAQVATILGVTRETVRAWETGRTTPRGHKGEVYAGLLAGIEEELRTEGRATPARTGPPPDTRDAPDAPASAAPQASEEAAAGTTRTNPTAAPARPAGTARTDRPAERVRARTDHPATPARGKSPAAPEHPGGLPQPGRRTPAQAFDELYARTAPSLVRQAYLLTGRNRLARETVERAFQLAWQRWPAVATDRDPAGWVRAAAYEYAMSPWHRLRPGHRRVDEPTAAPEPAAAATGAPSDCGPPAEPSAAGSEAVSANGAGPAAVPRALLHALLELPPPYRRTLVLYDGLGLDLPETAAETEATTPAAASRLEYARSVVARRLPEVAEARTPAEQSALLQERLGTLALAQPADGLPPGEAVRTGGERRIRFWTRAAIAFTTLIIGATAFTLATAPTRYESPRPPGEPVGGVPAHSGPQRLSSYDMQLRAKLRAEPEAGPERLLPQPR</sequence>
<dbReference type="SUPFAM" id="SSF88946">
    <property type="entry name" value="Sigma2 domain of RNA polymerase sigma factors"/>
    <property type="match status" value="1"/>
</dbReference>
<evidence type="ECO:0000256" key="4">
    <source>
        <dbReference type="ARBA" id="ARBA00023125"/>
    </source>
</evidence>
<feature type="compositionally biased region" description="Basic and acidic residues" evidence="6">
    <location>
        <begin position="173"/>
        <end position="187"/>
    </location>
</feature>
<evidence type="ECO:0000313" key="9">
    <source>
        <dbReference type="EMBL" id="MBB6435007.1"/>
    </source>
</evidence>
<keyword evidence="4" id="KW-0238">DNA-binding</keyword>
<dbReference type="GO" id="GO:0003677">
    <property type="term" value="F:DNA binding"/>
    <property type="evidence" value="ECO:0007669"/>
    <property type="project" value="UniProtKB-KW"/>
</dbReference>
<keyword evidence="9" id="KW-0240">DNA-directed RNA polymerase</keyword>
<feature type="transmembrane region" description="Helical" evidence="7">
    <location>
        <begin position="443"/>
        <end position="464"/>
    </location>
</feature>
<feature type="compositionally biased region" description="Low complexity" evidence="6">
    <location>
        <begin position="139"/>
        <end position="172"/>
    </location>
</feature>
<dbReference type="Gene3D" id="1.10.260.40">
    <property type="entry name" value="lambda repressor-like DNA-binding domains"/>
    <property type="match status" value="1"/>
</dbReference>
<dbReference type="Pfam" id="PF01381">
    <property type="entry name" value="HTH_3"/>
    <property type="match status" value="1"/>
</dbReference>
<dbReference type="InterPro" id="IPR001387">
    <property type="entry name" value="Cro/C1-type_HTH"/>
</dbReference>
<comment type="caution">
    <text evidence="9">The sequence shown here is derived from an EMBL/GenBank/DDBJ whole genome shotgun (WGS) entry which is preliminary data.</text>
</comment>
<feature type="domain" description="HTH cro/C1-type" evidence="8">
    <location>
        <begin position="64"/>
        <end position="98"/>
    </location>
</feature>
<evidence type="ECO:0000313" key="10">
    <source>
        <dbReference type="Proteomes" id="UP000540423"/>
    </source>
</evidence>
<evidence type="ECO:0000256" key="6">
    <source>
        <dbReference type="SAM" id="MobiDB-lite"/>
    </source>
</evidence>
<evidence type="ECO:0000256" key="2">
    <source>
        <dbReference type="ARBA" id="ARBA00023015"/>
    </source>
</evidence>
<keyword evidence="5" id="KW-0804">Transcription</keyword>
<keyword evidence="2" id="KW-0805">Transcription regulation</keyword>
<feature type="region of interest" description="Disordered" evidence="6">
    <location>
        <begin position="1"/>
        <end position="62"/>
    </location>
</feature>
<evidence type="ECO:0000256" key="3">
    <source>
        <dbReference type="ARBA" id="ARBA00023082"/>
    </source>
</evidence>
<evidence type="ECO:0000256" key="1">
    <source>
        <dbReference type="ARBA" id="ARBA00010641"/>
    </source>
</evidence>
<reference evidence="9 10" key="1">
    <citation type="submission" date="2020-08" db="EMBL/GenBank/DDBJ databases">
        <title>Genomic Encyclopedia of Type Strains, Phase IV (KMG-IV): sequencing the most valuable type-strain genomes for metagenomic binning, comparative biology and taxonomic classification.</title>
        <authorList>
            <person name="Goeker M."/>
        </authorList>
    </citation>
    <scope>NUCLEOTIDE SEQUENCE [LARGE SCALE GENOMIC DNA]</scope>
    <source>
        <strain evidence="9 10">DSM 40141</strain>
    </source>
</reference>
<name>A0A7X0HEU5_9ACTN</name>
<dbReference type="SUPFAM" id="SSF47413">
    <property type="entry name" value="lambda repressor-like DNA-binding domains"/>
    <property type="match status" value="1"/>
</dbReference>
<feature type="region of interest" description="Disordered" evidence="6">
    <location>
        <begin position="468"/>
        <end position="519"/>
    </location>
</feature>
<organism evidence="9 10">
    <name type="scientific">Streptomyces candidus</name>
    <dbReference type="NCBI Taxonomy" id="67283"/>
    <lineage>
        <taxon>Bacteria</taxon>
        <taxon>Bacillati</taxon>
        <taxon>Actinomycetota</taxon>
        <taxon>Actinomycetes</taxon>
        <taxon>Kitasatosporales</taxon>
        <taxon>Streptomycetaceae</taxon>
        <taxon>Streptomyces</taxon>
    </lineage>
</organism>
<feature type="region of interest" description="Disordered" evidence="6">
    <location>
        <begin position="287"/>
        <end position="332"/>
    </location>
</feature>
<comment type="similarity">
    <text evidence="1">Belongs to the sigma-70 factor family. ECF subfamily.</text>
</comment>
<dbReference type="InterPro" id="IPR013325">
    <property type="entry name" value="RNA_pol_sigma_r2"/>
</dbReference>
<keyword evidence="7" id="KW-0472">Membrane</keyword>
<dbReference type="CDD" id="cd00093">
    <property type="entry name" value="HTH_XRE"/>
    <property type="match status" value="1"/>
</dbReference>
<accession>A0A7X0HEU5</accession>
<dbReference type="Proteomes" id="UP000540423">
    <property type="component" value="Unassembled WGS sequence"/>
</dbReference>
<dbReference type="PANTHER" id="PTHR43133:SF8">
    <property type="entry name" value="RNA POLYMERASE SIGMA FACTOR HI_1459-RELATED"/>
    <property type="match status" value="1"/>
</dbReference>
<dbReference type="InterPro" id="IPR036388">
    <property type="entry name" value="WH-like_DNA-bd_sf"/>
</dbReference>
<keyword evidence="3" id="KW-0731">Sigma factor</keyword>
<feature type="compositionally biased region" description="Low complexity" evidence="6">
    <location>
        <begin position="296"/>
        <end position="310"/>
    </location>
</feature>
<evidence type="ECO:0000256" key="5">
    <source>
        <dbReference type="ARBA" id="ARBA00023163"/>
    </source>
</evidence>
<dbReference type="InterPro" id="IPR039425">
    <property type="entry name" value="RNA_pol_sigma-70-like"/>
</dbReference>
<dbReference type="Gene3D" id="1.10.10.10">
    <property type="entry name" value="Winged helix-like DNA-binding domain superfamily/Winged helix DNA-binding domain"/>
    <property type="match status" value="1"/>
</dbReference>
<dbReference type="Gene3D" id="1.10.1740.10">
    <property type="match status" value="1"/>
</dbReference>
<evidence type="ECO:0000259" key="8">
    <source>
        <dbReference type="PROSITE" id="PS50943"/>
    </source>
</evidence>
<proteinExistence type="inferred from homology"/>
<dbReference type="SMART" id="SM00530">
    <property type="entry name" value="HTH_XRE"/>
    <property type="match status" value="1"/>
</dbReference>
<dbReference type="RefSeq" id="WP_185028162.1">
    <property type="nucleotide sequence ID" value="NZ_BNBN01000004.1"/>
</dbReference>
<feature type="compositionally biased region" description="Low complexity" evidence="6">
    <location>
        <begin position="8"/>
        <end position="50"/>
    </location>
</feature>
<dbReference type="AlphaFoldDB" id="A0A7X0HEU5"/>
<dbReference type="InterPro" id="IPR013324">
    <property type="entry name" value="RNA_pol_sigma_r3/r4-like"/>
</dbReference>
<dbReference type="GO" id="GO:0006352">
    <property type="term" value="P:DNA-templated transcription initiation"/>
    <property type="evidence" value="ECO:0007669"/>
    <property type="project" value="InterPro"/>
</dbReference>
<dbReference type="GO" id="GO:0016987">
    <property type="term" value="F:sigma factor activity"/>
    <property type="evidence" value="ECO:0007669"/>
    <property type="project" value="UniProtKB-KW"/>
</dbReference>
<gene>
    <name evidence="9" type="ORF">HNQ79_001458</name>
</gene>
<dbReference type="EMBL" id="JACHEM010000003">
    <property type="protein sequence ID" value="MBB6435007.1"/>
    <property type="molecule type" value="Genomic_DNA"/>
</dbReference>
<dbReference type="PROSITE" id="PS50943">
    <property type="entry name" value="HTH_CROC1"/>
    <property type="match status" value="1"/>
</dbReference>
<keyword evidence="7" id="KW-0812">Transmembrane</keyword>
<evidence type="ECO:0000256" key="7">
    <source>
        <dbReference type="SAM" id="Phobius"/>
    </source>
</evidence>
<dbReference type="GO" id="GO:0000428">
    <property type="term" value="C:DNA-directed RNA polymerase complex"/>
    <property type="evidence" value="ECO:0007669"/>
    <property type="project" value="UniProtKB-KW"/>
</dbReference>
<keyword evidence="7" id="KW-1133">Transmembrane helix</keyword>
<protein>
    <submittedName>
        <fullName evidence="9">DNA-directed RNA polymerase specialized sigma24 family protein</fullName>
    </submittedName>
</protein>
<feature type="region of interest" description="Disordered" evidence="6">
    <location>
        <begin position="119"/>
        <end position="213"/>
    </location>
</feature>
<feature type="compositionally biased region" description="Low complexity" evidence="6">
    <location>
        <begin position="319"/>
        <end position="329"/>
    </location>
</feature>